<sequence>MTADECERWSESEIGLDVFGPTPGRALHDSLGSAVVATNTAERLG</sequence>
<comment type="caution">
    <text evidence="1">The sequence shown here is derived from an EMBL/GenBank/DDBJ whole genome shotgun (WGS) entry which is preliminary data.</text>
</comment>
<reference evidence="2" key="1">
    <citation type="journal article" date="2019" name="Int. J. Syst. Evol. Microbiol.">
        <title>The Global Catalogue of Microorganisms (GCM) 10K type strain sequencing project: providing services to taxonomists for standard genome sequencing and annotation.</title>
        <authorList>
            <consortium name="The Broad Institute Genomics Platform"/>
            <consortium name="The Broad Institute Genome Sequencing Center for Infectious Disease"/>
            <person name="Wu L."/>
            <person name="Ma J."/>
        </authorList>
    </citation>
    <scope>NUCLEOTIDE SEQUENCE [LARGE SCALE GENOMIC DNA]</scope>
    <source>
        <strain evidence="2">CGMCC 1.12471</strain>
    </source>
</reference>
<dbReference type="Proteomes" id="UP001597347">
    <property type="component" value="Unassembled WGS sequence"/>
</dbReference>
<dbReference type="RefSeq" id="WP_377931570.1">
    <property type="nucleotide sequence ID" value="NZ_JBHUEA010000002.1"/>
</dbReference>
<dbReference type="EMBL" id="JBHUEA010000002">
    <property type="protein sequence ID" value="MFD1720346.1"/>
    <property type="molecule type" value="Genomic_DNA"/>
</dbReference>
<organism evidence="1 2">
    <name type="scientific">Amnibacterium endophyticum</name>
    <dbReference type="NCBI Taxonomy" id="2109337"/>
    <lineage>
        <taxon>Bacteria</taxon>
        <taxon>Bacillati</taxon>
        <taxon>Actinomycetota</taxon>
        <taxon>Actinomycetes</taxon>
        <taxon>Micrococcales</taxon>
        <taxon>Microbacteriaceae</taxon>
        <taxon>Amnibacterium</taxon>
    </lineage>
</organism>
<evidence type="ECO:0000313" key="2">
    <source>
        <dbReference type="Proteomes" id="UP001597347"/>
    </source>
</evidence>
<evidence type="ECO:0000313" key="1">
    <source>
        <dbReference type="EMBL" id="MFD1720346.1"/>
    </source>
</evidence>
<keyword evidence="2" id="KW-1185">Reference proteome</keyword>
<proteinExistence type="predicted"/>
<accession>A0ABW4LAI7</accession>
<protein>
    <submittedName>
        <fullName evidence="1">Uncharacterized protein</fullName>
    </submittedName>
</protein>
<gene>
    <name evidence="1" type="ORF">ACFSBI_02190</name>
</gene>
<name>A0ABW4LAI7_9MICO</name>